<protein>
    <submittedName>
        <fullName evidence="2">Uncharacterized protein</fullName>
    </submittedName>
</protein>
<organism evidence="2 3">
    <name type="scientific">Brucella lupini</name>
    <dbReference type="NCBI Taxonomy" id="255457"/>
    <lineage>
        <taxon>Bacteria</taxon>
        <taxon>Pseudomonadati</taxon>
        <taxon>Pseudomonadota</taxon>
        <taxon>Alphaproteobacteria</taxon>
        <taxon>Hyphomicrobiales</taxon>
        <taxon>Brucellaceae</taxon>
        <taxon>Brucella/Ochrobactrum group</taxon>
        <taxon>Brucella</taxon>
    </lineage>
</organism>
<evidence type="ECO:0000256" key="1">
    <source>
        <dbReference type="SAM" id="MobiDB-lite"/>
    </source>
</evidence>
<dbReference type="AlphaFoldDB" id="A0A256GTM1"/>
<evidence type="ECO:0000313" key="2">
    <source>
        <dbReference type="EMBL" id="OYR30338.1"/>
    </source>
</evidence>
<feature type="compositionally biased region" description="Basic and acidic residues" evidence="1">
    <location>
        <begin position="1"/>
        <end position="12"/>
    </location>
</feature>
<gene>
    <name evidence="2" type="ORF">CES86_1662</name>
</gene>
<proteinExistence type="predicted"/>
<accession>A0A256GTM1</accession>
<sequence length="58" mass="6602">MSHAFGRGDRHSHGGHGRYSRGDDLRGSHWMHCVQAFVYARDLAVAEDTEHLQPRCAR</sequence>
<dbReference type="EMBL" id="NNRN01000044">
    <property type="protein sequence ID" value="OYR30338.1"/>
    <property type="molecule type" value="Genomic_DNA"/>
</dbReference>
<reference evidence="2 3" key="1">
    <citation type="submission" date="2017-07" db="EMBL/GenBank/DDBJ databases">
        <title>Draft genome of Ochrobactrum lupini type strain LUP21.</title>
        <authorList>
            <person name="Krzyzanowska D.M."/>
            <person name="Jafra S."/>
        </authorList>
    </citation>
    <scope>NUCLEOTIDE SEQUENCE [LARGE SCALE GENOMIC DNA]</scope>
    <source>
        <strain evidence="2 3">LUP21</strain>
    </source>
</reference>
<name>A0A256GTM1_9HYPH</name>
<feature type="region of interest" description="Disordered" evidence="1">
    <location>
        <begin position="1"/>
        <end position="21"/>
    </location>
</feature>
<comment type="caution">
    <text evidence="2">The sequence shown here is derived from an EMBL/GenBank/DDBJ whole genome shotgun (WGS) entry which is preliminary data.</text>
</comment>
<dbReference type="Proteomes" id="UP000216363">
    <property type="component" value="Unassembled WGS sequence"/>
</dbReference>
<evidence type="ECO:0000313" key="3">
    <source>
        <dbReference type="Proteomes" id="UP000216363"/>
    </source>
</evidence>